<organism evidence="1 2">
    <name type="scientific">Protopolystoma xenopodis</name>
    <dbReference type="NCBI Taxonomy" id="117903"/>
    <lineage>
        <taxon>Eukaryota</taxon>
        <taxon>Metazoa</taxon>
        <taxon>Spiralia</taxon>
        <taxon>Lophotrochozoa</taxon>
        <taxon>Platyhelminthes</taxon>
        <taxon>Monogenea</taxon>
        <taxon>Polyopisthocotylea</taxon>
        <taxon>Polystomatidea</taxon>
        <taxon>Polystomatidae</taxon>
        <taxon>Protopolystoma</taxon>
    </lineage>
</organism>
<sequence>MIELSSGVARIVFTPSPYLTVRSFVDTASPNKTSLPNAVVTHYLVSWAPTEELNGQQGLQPADLSSTNWPILGRLMRSGRRFRSLVLPSPPSPNVLLGMTSQLGPDQLAFGSVGASLVRPTCLMSFAISACSSNFTSSQSLVTLRLEQLSMPKYVPKRVPQLAIQLTRLKFTNFEGRLVWVKTETTSAVCMECALDCKYM</sequence>
<protein>
    <submittedName>
        <fullName evidence="1">Uncharacterized protein</fullName>
    </submittedName>
</protein>
<evidence type="ECO:0000313" key="1">
    <source>
        <dbReference type="EMBL" id="VEL20665.1"/>
    </source>
</evidence>
<gene>
    <name evidence="1" type="ORF">PXEA_LOCUS14105</name>
</gene>
<reference evidence="1" key="1">
    <citation type="submission" date="2018-11" db="EMBL/GenBank/DDBJ databases">
        <authorList>
            <consortium name="Pathogen Informatics"/>
        </authorList>
    </citation>
    <scope>NUCLEOTIDE SEQUENCE</scope>
</reference>
<accession>A0A3S5CME9</accession>
<evidence type="ECO:0000313" key="2">
    <source>
        <dbReference type="Proteomes" id="UP000784294"/>
    </source>
</evidence>
<dbReference type="Proteomes" id="UP000784294">
    <property type="component" value="Unassembled WGS sequence"/>
</dbReference>
<dbReference type="AlphaFoldDB" id="A0A3S5CME9"/>
<comment type="caution">
    <text evidence="1">The sequence shown here is derived from an EMBL/GenBank/DDBJ whole genome shotgun (WGS) entry which is preliminary data.</text>
</comment>
<dbReference type="EMBL" id="CAAALY010047494">
    <property type="protein sequence ID" value="VEL20665.1"/>
    <property type="molecule type" value="Genomic_DNA"/>
</dbReference>
<proteinExistence type="predicted"/>
<keyword evidence="2" id="KW-1185">Reference proteome</keyword>
<name>A0A3S5CME9_9PLAT</name>